<protein>
    <submittedName>
        <fullName evidence="1">Uncharacterized protein</fullName>
    </submittedName>
</protein>
<reference evidence="1" key="2">
    <citation type="submission" date="2020-02" db="EMBL/GenBank/DDBJ databases">
        <authorList>
            <person name="Matsumoto Y."/>
            <person name="Motooka D."/>
            <person name="Nakamura S."/>
        </authorList>
    </citation>
    <scope>NUCLEOTIDE SEQUENCE</scope>
    <source>
        <strain evidence="1">JCM 13671</strain>
    </source>
</reference>
<name>A0A7I7Y617_9MYCO</name>
<proteinExistence type="predicted"/>
<gene>
    <name evidence="1" type="ORF">MCNF_51380</name>
</gene>
<dbReference type="AlphaFoldDB" id="A0A7I7Y617"/>
<organism evidence="1 2">
    <name type="scientific">Mycolicibacterium confluentis</name>
    <dbReference type="NCBI Taxonomy" id="28047"/>
    <lineage>
        <taxon>Bacteria</taxon>
        <taxon>Bacillati</taxon>
        <taxon>Actinomycetota</taxon>
        <taxon>Actinomycetes</taxon>
        <taxon>Mycobacteriales</taxon>
        <taxon>Mycobacteriaceae</taxon>
        <taxon>Mycolicibacterium</taxon>
    </lineage>
</organism>
<keyword evidence="2" id="KW-1185">Reference proteome</keyword>
<reference evidence="1" key="1">
    <citation type="journal article" date="2019" name="Emerg. Microbes Infect.">
        <title>Comprehensive subspecies identification of 175 nontuberculous mycobacteria species based on 7547 genomic profiles.</title>
        <authorList>
            <person name="Matsumoto Y."/>
            <person name="Kinjo T."/>
            <person name="Motooka D."/>
            <person name="Nabeya D."/>
            <person name="Jung N."/>
            <person name="Uechi K."/>
            <person name="Horii T."/>
            <person name="Iida T."/>
            <person name="Fujita J."/>
            <person name="Nakamura S."/>
        </authorList>
    </citation>
    <scope>NUCLEOTIDE SEQUENCE [LARGE SCALE GENOMIC DNA]</scope>
    <source>
        <strain evidence="1">JCM 13671</strain>
    </source>
</reference>
<sequence>MRSVGVTAALTAERWAGADACGAGSGLANSDGNSHPAAAAAATAVTSAARRRPRCWSGCRCVFTVIFKAPARRFVPGLLVSGEQTPLRALYGNGALWG</sequence>
<dbReference type="EMBL" id="AP022612">
    <property type="protein sequence ID" value="BBZ36533.1"/>
    <property type="molecule type" value="Genomic_DNA"/>
</dbReference>
<evidence type="ECO:0000313" key="2">
    <source>
        <dbReference type="Proteomes" id="UP000466931"/>
    </source>
</evidence>
<accession>A0A7I7Y617</accession>
<dbReference type="Proteomes" id="UP000466931">
    <property type="component" value="Chromosome"/>
</dbReference>
<evidence type="ECO:0000313" key="1">
    <source>
        <dbReference type="EMBL" id="BBZ36533.1"/>
    </source>
</evidence>